<dbReference type="EMBL" id="JABEYC010000894">
    <property type="protein sequence ID" value="KAF4972780.1"/>
    <property type="molecule type" value="Genomic_DNA"/>
</dbReference>
<dbReference type="AlphaFoldDB" id="A0A8H4UAE3"/>
<reference evidence="3" key="1">
    <citation type="journal article" date="2020" name="BMC Genomics">
        <title>Correction to: Identification and distribution of gene clusters required for synthesis of sphingolipid metabolism inhibitors in diverse species of the filamentous fungus Fusarium.</title>
        <authorList>
            <person name="Kim H.S."/>
            <person name="Lohmar J.M."/>
            <person name="Busman M."/>
            <person name="Brown D.W."/>
            <person name="Naumann T.A."/>
            <person name="Divon H.H."/>
            <person name="Lysoe E."/>
            <person name="Uhlig S."/>
            <person name="Proctor R.H."/>
        </authorList>
    </citation>
    <scope>NUCLEOTIDE SEQUENCE</scope>
    <source>
        <strain evidence="3">NRRL 22465</strain>
    </source>
</reference>
<dbReference type="GO" id="GO:0030638">
    <property type="term" value="P:polyketide metabolic process"/>
    <property type="evidence" value="ECO:0007669"/>
    <property type="project" value="InterPro"/>
</dbReference>
<dbReference type="InterPro" id="IPR046676">
    <property type="entry name" value="DUF6546"/>
</dbReference>
<proteinExistence type="predicted"/>
<keyword evidence="4" id="KW-1185">Reference proteome</keyword>
<feature type="domain" description="DUF6546" evidence="2">
    <location>
        <begin position="306"/>
        <end position="505"/>
    </location>
</feature>
<organism evidence="3 4">
    <name type="scientific">Fusarium zealandicum</name>
    <dbReference type="NCBI Taxonomy" id="1053134"/>
    <lineage>
        <taxon>Eukaryota</taxon>
        <taxon>Fungi</taxon>
        <taxon>Dikarya</taxon>
        <taxon>Ascomycota</taxon>
        <taxon>Pezizomycotina</taxon>
        <taxon>Sordariomycetes</taxon>
        <taxon>Hypocreomycetidae</taxon>
        <taxon>Hypocreales</taxon>
        <taxon>Nectriaceae</taxon>
        <taxon>Fusarium</taxon>
        <taxon>Fusarium staphyleae species complex</taxon>
    </lineage>
</organism>
<feature type="region of interest" description="Disordered" evidence="1">
    <location>
        <begin position="703"/>
        <end position="727"/>
    </location>
</feature>
<gene>
    <name evidence="3" type="ORF">FZEAL_9521</name>
</gene>
<evidence type="ECO:0000313" key="4">
    <source>
        <dbReference type="Proteomes" id="UP000635477"/>
    </source>
</evidence>
<evidence type="ECO:0000256" key="1">
    <source>
        <dbReference type="SAM" id="MobiDB-lite"/>
    </source>
</evidence>
<comment type="caution">
    <text evidence="3">The sequence shown here is derived from an EMBL/GenBank/DDBJ whole genome shotgun (WGS) entry which is preliminary data.</text>
</comment>
<accession>A0A8H4UAE3</accession>
<sequence length="727" mass="83270">MSWTSLPRELKLQIFETIIQDCYGNKRPQRGLASLAAVSIQWQAFFESWTFRELTLGQSDLSAFSDITEGARKVRLRYTRRLWLRVKLNTYDSLVCRLPEDEATIRSNNAIFTGAVWNLLTILSAANGSLHGRGITLELSAYSPSDLHHCYRDFKMADEYPFITKDDLVDQNVFDRYHETRAAEQATHRSHTLDDMKRFRGTEPLSLISVQSGSIQYGVRGAARRLPRVNIVTGLILRRHSYRNISTGALEMLIFQSFIGLEMLRDEQWRPVEHEQQELVRTSYFSNILRGAYTLSRLYVYQDNDRGLNQDNPMTRDIGPGRQLAAKSLSLTELSIGPEIDSTGFLWEFFPALLKKYGYPYFFWPELRYLALSCPDLRATEKGFNQQAIDNVLRAAASAASCMPELMTMELWYGDRWSTALFRYSGKTDPPTVTWRSNWKNSWGFDLIWSKEVKEGWKETATVYLDYTREPDFSIEPLDEVGSQIWDSLGRGVVRHLELKEMVLDPVSLKEVEWEADHGTSLWKETCLPKRNRRASHLRRIRSKKRSVSHAQLLIPLTRATRQRNIALCKEYMSIAYSPTDNKGGSSVQHLCHPDSWFWAPATFPGCETPMDYADSHAAVMASVADLSIVRFDQAWAKDGHVLLRYTAQGSHCGEPYKGIGSTGRRAQWSAAAIFEVEGGKIRSFTKDWDQKTMQIQLGWAPVEESDDPRWNAKALGNPEESRKNKG</sequence>
<evidence type="ECO:0000259" key="2">
    <source>
        <dbReference type="Pfam" id="PF20183"/>
    </source>
</evidence>
<evidence type="ECO:0000313" key="3">
    <source>
        <dbReference type="EMBL" id="KAF4972780.1"/>
    </source>
</evidence>
<dbReference type="Gene3D" id="3.10.450.50">
    <property type="match status" value="1"/>
</dbReference>
<dbReference type="OrthoDB" id="21471at2759"/>
<dbReference type="InterPro" id="IPR032710">
    <property type="entry name" value="NTF2-like_dom_sf"/>
</dbReference>
<protein>
    <recommendedName>
        <fullName evidence="2">DUF6546 domain-containing protein</fullName>
    </recommendedName>
</protein>
<dbReference type="SUPFAM" id="SSF54427">
    <property type="entry name" value="NTF2-like"/>
    <property type="match status" value="1"/>
</dbReference>
<dbReference type="InterPro" id="IPR009959">
    <property type="entry name" value="Cyclase_SnoaL-like"/>
</dbReference>
<reference evidence="3" key="2">
    <citation type="submission" date="2020-05" db="EMBL/GenBank/DDBJ databases">
        <authorList>
            <person name="Kim H.-S."/>
            <person name="Proctor R.H."/>
            <person name="Brown D.W."/>
        </authorList>
    </citation>
    <scope>NUCLEOTIDE SEQUENCE</scope>
    <source>
        <strain evidence="3">NRRL 22465</strain>
    </source>
</reference>
<dbReference type="Pfam" id="PF20183">
    <property type="entry name" value="DUF6546"/>
    <property type="match status" value="1"/>
</dbReference>
<dbReference type="Proteomes" id="UP000635477">
    <property type="component" value="Unassembled WGS sequence"/>
</dbReference>
<name>A0A8H4UAE3_9HYPO</name>
<dbReference type="Pfam" id="PF07366">
    <property type="entry name" value="SnoaL"/>
    <property type="match status" value="1"/>
</dbReference>